<feature type="non-terminal residue" evidence="1">
    <location>
        <position position="81"/>
    </location>
</feature>
<protein>
    <submittedName>
        <fullName evidence="1">Uncharacterized protein</fullName>
    </submittedName>
</protein>
<name>A0A401U022_CHIPU</name>
<sequence length="81" mass="9496">MRTSDTGDHDGKSEECRYWGNMLDKLRNADIGSVMENVRNANTGECDGEREECRYWERDGESEEHRYWKFDGEMQIVGNVT</sequence>
<organism evidence="1 2">
    <name type="scientific">Chiloscyllium punctatum</name>
    <name type="common">Brownbanded bambooshark</name>
    <name type="synonym">Hemiscyllium punctatum</name>
    <dbReference type="NCBI Taxonomy" id="137246"/>
    <lineage>
        <taxon>Eukaryota</taxon>
        <taxon>Metazoa</taxon>
        <taxon>Chordata</taxon>
        <taxon>Craniata</taxon>
        <taxon>Vertebrata</taxon>
        <taxon>Chondrichthyes</taxon>
        <taxon>Elasmobranchii</taxon>
        <taxon>Galeomorphii</taxon>
        <taxon>Galeoidea</taxon>
        <taxon>Orectolobiformes</taxon>
        <taxon>Hemiscylliidae</taxon>
        <taxon>Chiloscyllium</taxon>
    </lineage>
</organism>
<evidence type="ECO:0000313" key="1">
    <source>
        <dbReference type="EMBL" id="GCC48235.1"/>
    </source>
</evidence>
<gene>
    <name evidence="1" type="ORF">chiPu_0032449</name>
</gene>
<comment type="caution">
    <text evidence="1">The sequence shown here is derived from an EMBL/GenBank/DDBJ whole genome shotgun (WGS) entry which is preliminary data.</text>
</comment>
<accession>A0A401U022</accession>
<keyword evidence="2" id="KW-1185">Reference proteome</keyword>
<reference evidence="1 2" key="1">
    <citation type="journal article" date="2018" name="Nat. Ecol. Evol.">
        <title>Shark genomes provide insights into elasmobranch evolution and the origin of vertebrates.</title>
        <authorList>
            <person name="Hara Y"/>
            <person name="Yamaguchi K"/>
            <person name="Onimaru K"/>
            <person name="Kadota M"/>
            <person name="Koyanagi M"/>
            <person name="Keeley SD"/>
            <person name="Tatsumi K"/>
            <person name="Tanaka K"/>
            <person name="Motone F"/>
            <person name="Kageyama Y"/>
            <person name="Nozu R"/>
            <person name="Adachi N"/>
            <person name="Nishimura O"/>
            <person name="Nakagawa R"/>
            <person name="Tanegashima C"/>
            <person name="Kiyatake I"/>
            <person name="Matsumoto R"/>
            <person name="Murakumo K"/>
            <person name="Nishida K"/>
            <person name="Terakita A"/>
            <person name="Kuratani S"/>
            <person name="Sato K"/>
            <person name="Hyodo S Kuraku.S."/>
        </authorList>
    </citation>
    <scope>NUCLEOTIDE SEQUENCE [LARGE SCALE GENOMIC DNA]</scope>
</reference>
<proteinExistence type="predicted"/>
<dbReference type="Proteomes" id="UP000287033">
    <property type="component" value="Unassembled WGS sequence"/>
</dbReference>
<dbReference type="AlphaFoldDB" id="A0A401U022"/>
<dbReference type="EMBL" id="BEZZ01237133">
    <property type="protein sequence ID" value="GCC48235.1"/>
    <property type="molecule type" value="Genomic_DNA"/>
</dbReference>
<evidence type="ECO:0000313" key="2">
    <source>
        <dbReference type="Proteomes" id="UP000287033"/>
    </source>
</evidence>